<dbReference type="AlphaFoldDB" id="A0AAW0D8W6"/>
<accession>A0AAW0D8W6</accession>
<evidence type="ECO:0000259" key="1">
    <source>
        <dbReference type="Pfam" id="PF20415"/>
    </source>
</evidence>
<sequence length="216" mass="24439">MNQSSASTPHISSIRFQEEEETIHTGYATNRPTPLIHSYPLQPLSPASYAPAGPYQASPSVTISPYLQYQSQYRISWNLRSSQTNLPKKCLGAPATEPPVTVMRICINNFPWVIDVHAGQWGYVALHDVLTCVFQKLSESITSTEFLQSTQNHPGGREAVQRAFLDRCGEMRRVDPIRAQEEMTRSAIRRIDYLDGYDFKGIRTRKNAPLTLELRV</sequence>
<feature type="domain" description="DUF6699" evidence="1">
    <location>
        <begin position="77"/>
        <end position="204"/>
    </location>
</feature>
<dbReference type="InterPro" id="IPR046522">
    <property type="entry name" value="DUF6699"/>
</dbReference>
<reference evidence="2 3" key="1">
    <citation type="submission" date="2024-01" db="EMBL/GenBank/DDBJ databases">
        <title>A draft genome for a cacao thread blight-causing isolate of Paramarasmius palmivorus.</title>
        <authorList>
            <person name="Baruah I.K."/>
            <person name="Bukari Y."/>
            <person name="Amoako-Attah I."/>
            <person name="Meinhardt L.W."/>
            <person name="Bailey B.A."/>
            <person name="Cohen S.P."/>
        </authorList>
    </citation>
    <scope>NUCLEOTIDE SEQUENCE [LARGE SCALE GENOMIC DNA]</scope>
    <source>
        <strain evidence="2 3">GH-12</strain>
    </source>
</reference>
<organism evidence="2 3">
    <name type="scientific">Paramarasmius palmivorus</name>
    <dbReference type="NCBI Taxonomy" id="297713"/>
    <lineage>
        <taxon>Eukaryota</taxon>
        <taxon>Fungi</taxon>
        <taxon>Dikarya</taxon>
        <taxon>Basidiomycota</taxon>
        <taxon>Agaricomycotina</taxon>
        <taxon>Agaricomycetes</taxon>
        <taxon>Agaricomycetidae</taxon>
        <taxon>Agaricales</taxon>
        <taxon>Marasmiineae</taxon>
        <taxon>Marasmiaceae</taxon>
        <taxon>Paramarasmius</taxon>
    </lineage>
</organism>
<dbReference type="Pfam" id="PF20415">
    <property type="entry name" value="DUF6699"/>
    <property type="match status" value="1"/>
</dbReference>
<evidence type="ECO:0000313" key="2">
    <source>
        <dbReference type="EMBL" id="KAK7047635.1"/>
    </source>
</evidence>
<proteinExistence type="predicted"/>
<comment type="caution">
    <text evidence="2">The sequence shown here is derived from an EMBL/GenBank/DDBJ whole genome shotgun (WGS) entry which is preliminary data.</text>
</comment>
<evidence type="ECO:0000313" key="3">
    <source>
        <dbReference type="Proteomes" id="UP001383192"/>
    </source>
</evidence>
<dbReference type="Proteomes" id="UP001383192">
    <property type="component" value="Unassembled WGS sequence"/>
</dbReference>
<name>A0AAW0D8W6_9AGAR</name>
<keyword evidence="3" id="KW-1185">Reference proteome</keyword>
<protein>
    <recommendedName>
        <fullName evidence="1">DUF6699 domain-containing protein</fullName>
    </recommendedName>
</protein>
<gene>
    <name evidence="2" type="ORF">VNI00_006403</name>
</gene>
<dbReference type="EMBL" id="JAYKXP010000019">
    <property type="protein sequence ID" value="KAK7047635.1"/>
    <property type="molecule type" value="Genomic_DNA"/>
</dbReference>